<reference evidence="3" key="1">
    <citation type="journal article" date="2021" name="PeerJ">
        <title>Extensive microbial diversity within the chicken gut microbiome revealed by metagenomics and culture.</title>
        <authorList>
            <person name="Gilroy R."/>
            <person name="Ravi A."/>
            <person name="Getino M."/>
            <person name="Pursley I."/>
            <person name="Horton D.L."/>
            <person name="Alikhan N.F."/>
            <person name="Baker D."/>
            <person name="Gharbi K."/>
            <person name="Hall N."/>
            <person name="Watson M."/>
            <person name="Adriaenssens E.M."/>
            <person name="Foster-Nyarko E."/>
            <person name="Jarju S."/>
            <person name="Secka A."/>
            <person name="Antonio M."/>
            <person name="Oren A."/>
            <person name="Chaudhuri R.R."/>
            <person name="La Ragione R."/>
            <person name="Hildebrand F."/>
            <person name="Pallen M.J."/>
        </authorList>
    </citation>
    <scope>NUCLEOTIDE SEQUENCE</scope>
    <source>
        <strain evidence="3">CHK165-2605</strain>
    </source>
</reference>
<accession>A0A9D2T1N3</accession>
<dbReference type="AlphaFoldDB" id="A0A9D2T1N3"/>
<evidence type="ECO:0000256" key="2">
    <source>
        <dbReference type="SAM" id="Phobius"/>
    </source>
</evidence>
<sequence length="533" mass="61521">MSNVTGAINNLNNTINNFESNVDVHVKEIHQSSVSVDQAASRIYDKILEFREEMEHGEQKQLAHENIIRIDQIIKEQFSNYETIRRTVMGVVRDFDINLVRNSTIQELSEELWLTSSRYWLSYALIAITAWVNDYPDVAKNALAESGRKDAIKTTLFFCLLNLRFNRMEAAKKWFYEYFKTLDPTMLQQETAVMLQAFLNGIFGKDKELEYEVIDVIDQWISIINEDAEICEELVNAYEQYIANINPQVTFNYEGIKQFCSNSQELMKSYNDVSKYQVLLQVLGGLEVEAGEQNDDNYAERVDAVLIDLISNYDAEEKDLRNQQEYFNLIVRNEGEVEKAEAQYEAEMALQNEHFNIGKQMIKWAIYDDSDTTDVTVRKFGFQNTKTWFQSALEKWTMKVQQEFPIEYSLNIDTWSGVSNGTDQEELTENMKKYYETNKFQNMFVNTINIAALIALVLSAGLAFVTLYALVVTVAAAAILIFRCVKAVKDYPKRVNSALAALSQTMAEIADFRQYFEENVEKKDEVLSAAEFI</sequence>
<evidence type="ECO:0000313" key="4">
    <source>
        <dbReference type="Proteomes" id="UP000823895"/>
    </source>
</evidence>
<dbReference type="EMBL" id="DWWI01000190">
    <property type="protein sequence ID" value="HJC43798.1"/>
    <property type="molecule type" value="Genomic_DNA"/>
</dbReference>
<feature type="transmembrane region" description="Helical" evidence="2">
    <location>
        <begin position="450"/>
        <end position="482"/>
    </location>
</feature>
<keyword evidence="2" id="KW-0472">Membrane</keyword>
<reference evidence="3" key="2">
    <citation type="submission" date="2021-04" db="EMBL/GenBank/DDBJ databases">
        <authorList>
            <person name="Gilroy R."/>
        </authorList>
    </citation>
    <scope>NUCLEOTIDE SEQUENCE</scope>
    <source>
        <strain evidence="3">CHK165-2605</strain>
    </source>
</reference>
<protein>
    <submittedName>
        <fullName evidence="3">Uncharacterized protein</fullName>
    </submittedName>
</protein>
<keyword evidence="2" id="KW-1133">Transmembrane helix</keyword>
<gene>
    <name evidence="3" type="ORF">H9756_09005</name>
</gene>
<evidence type="ECO:0000256" key="1">
    <source>
        <dbReference type="SAM" id="Coils"/>
    </source>
</evidence>
<comment type="caution">
    <text evidence="3">The sequence shown here is derived from an EMBL/GenBank/DDBJ whole genome shotgun (WGS) entry which is preliminary data.</text>
</comment>
<organism evidence="3 4">
    <name type="scientific">Candidatus Mediterraneibacter gallistercoris</name>
    <dbReference type="NCBI Taxonomy" id="2838671"/>
    <lineage>
        <taxon>Bacteria</taxon>
        <taxon>Bacillati</taxon>
        <taxon>Bacillota</taxon>
        <taxon>Clostridia</taxon>
        <taxon>Lachnospirales</taxon>
        <taxon>Lachnospiraceae</taxon>
        <taxon>Mediterraneibacter</taxon>
    </lineage>
</organism>
<evidence type="ECO:0000313" key="3">
    <source>
        <dbReference type="EMBL" id="HJC43798.1"/>
    </source>
</evidence>
<name>A0A9D2T1N3_9FIRM</name>
<dbReference type="Proteomes" id="UP000823895">
    <property type="component" value="Unassembled WGS sequence"/>
</dbReference>
<feature type="coiled-coil region" evidence="1">
    <location>
        <begin position="1"/>
        <end position="28"/>
    </location>
</feature>
<keyword evidence="2" id="KW-0812">Transmembrane</keyword>
<keyword evidence="1" id="KW-0175">Coiled coil</keyword>
<proteinExistence type="predicted"/>